<protein>
    <submittedName>
        <fullName evidence="2">KICSTOR complex protein SZT2</fullName>
    </submittedName>
</protein>
<dbReference type="EMBL" id="BMAO01030903">
    <property type="protein sequence ID" value="GFQ71060.1"/>
    <property type="molecule type" value="Genomic_DNA"/>
</dbReference>
<evidence type="ECO:0000256" key="1">
    <source>
        <dbReference type="SAM" id="MobiDB-lite"/>
    </source>
</evidence>
<evidence type="ECO:0000313" key="3">
    <source>
        <dbReference type="Proteomes" id="UP000887116"/>
    </source>
</evidence>
<evidence type="ECO:0000313" key="2">
    <source>
        <dbReference type="EMBL" id="GFQ71060.1"/>
    </source>
</evidence>
<name>A0A8X6KBG5_TRICU</name>
<keyword evidence="3" id="KW-1185">Reference proteome</keyword>
<dbReference type="OrthoDB" id="6416947at2759"/>
<proteinExistence type="predicted"/>
<feature type="region of interest" description="Disordered" evidence="1">
    <location>
        <begin position="94"/>
        <end position="123"/>
    </location>
</feature>
<gene>
    <name evidence="2" type="primary">SZT2</name>
    <name evidence="2" type="ORF">TNCT_450391</name>
</gene>
<reference evidence="2" key="1">
    <citation type="submission" date="2020-07" db="EMBL/GenBank/DDBJ databases">
        <title>Multicomponent nature underlies the extraordinary mechanical properties of spider dragline silk.</title>
        <authorList>
            <person name="Kono N."/>
            <person name="Nakamura H."/>
            <person name="Mori M."/>
            <person name="Yoshida Y."/>
            <person name="Ohtoshi R."/>
            <person name="Malay A.D."/>
            <person name="Moran D.A.P."/>
            <person name="Tomita M."/>
            <person name="Numata K."/>
            <person name="Arakawa K."/>
        </authorList>
    </citation>
    <scope>NUCLEOTIDE SEQUENCE</scope>
</reference>
<comment type="caution">
    <text evidence="2">The sequence shown here is derived from an EMBL/GenBank/DDBJ whole genome shotgun (WGS) entry which is preliminary data.</text>
</comment>
<feature type="non-terminal residue" evidence="2">
    <location>
        <position position="1"/>
    </location>
</feature>
<feature type="compositionally biased region" description="Low complexity" evidence="1">
    <location>
        <begin position="106"/>
        <end position="120"/>
    </location>
</feature>
<sequence>MGSLLEYRALTSPTSEASYLDDSSCYSEPTTPIRMRRSGLVNMESSLQMKDLHSSIKLHSTKEMSSSVPDIATKAHSSSPLLKDISAFNFGNKPQSAKPEFSSQASHPSSQLTVPSSSSSKSEKRNLNVMFHSSMKPFLEFGDKLGCSNLAKNVQLLPSRHSVNFILKEVIKVIKYFLRDLTPKVYIKIADSLAGDVEFVPYDLIERNANLNEESRPSSTRELIMMGRNEKQWRSYMGLDDFMKFHEISSE</sequence>
<accession>A0A8X6KBG5</accession>
<dbReference type="AlphaFoldDB" id="A0A8X6KBG5"/>
<organism evidence="2 3">
    <name type="scientific">Trichonephila clavata</name>
    <name type="common">Joro spider</name>
    <name type="synonym">Nephila clavata</name>
    <dbReference type="NCBI Taxonomy" id="2740835"/>
    <lineage>
        <taxon>Eukaryota</taxon>
        <taxon>Metazoa</taxon>
        <taxon>Ecdysozoa</taxon>
        <taxon>Arthropoda</taxon>
        <taxon>Chelicerata</taxon>
        <taxon>Arachnida</taxon>
        <taxon>Araneae</taxon>
        <taxon>Araneomorphae</taxon>
        <taxon>Entelegynae</taxon>
        <taxon>Araneoidea</taxon>
        <taxon>Nephilidae</taxon>
        <taxon>Trichonephila</taxon>
    </lineage>
</organism>
<dbReference type="Proteomes" id="UP000887116">
    <property type="component" value="Unassembled WGS sequence"/>
</dbReference>